<feature type="transmembrane region" description="Helical" evidence="4">
    <location>
        <begin position="58"/>
        <end position="78"/>
    </location>
</feature>
<dbReference type="PANTHER" id="PTHR11360:SF284">
    <property type="entry name" value="EG:103B4.3 PROTEIN-RELATED"/>
    <property type="match status" value="1"/>
</dbReference>
<dbReference type="InterPro" id="IPR036259">
    <property type="entry name" value="MFS_trans_sf"/>
</dbReference>
<feature type="transmembrane region" description="Helical" evidence="4">
    <location>
        <begin position="299"/>
        <end position="317"/>
    </location>
</feature>
<keyword evidence="1 4" id="KW-0812">Transmembrane</keyword>
<feature type="transmembrane region" description="Helical" evidence="4">
    <location>
        <begin position="110"/>
        <end position="130"/>
    </location>
</feature>
<gene>
    <name evidence="6" type="ORF">HB776_12525</name>
</gene>
<dbReference type="Pfam" id="PF07690">
    <property type="entry name" value="MFS_1"/>
    <property type="match status" value="1"/>
</dbReference>
<dbReference type="InterPro" id="IPR050327">
    <property type="entry name" value="Proton-linked_MCT"/>
</dbReference>
<feature type="transmembrane region" description="Helical" evidence="4">
    <location>
        <begin position="237"/>
        <end position="259"/>
    </location>
</feature>
<dbReference type="GO" id="GO:0022857">
    <property type="term" value="F:transmembrane transporter activity"/>
    <property type="evidence" value="ECO:0007669"/>
    <property type="project" value="InterPro"/>
</dbReference>
<evidence type="ECO:0000313" key="7">
    <source>
        <dbReference type="Proteomes" id="UP000515291"/>
    </source>
</evidence>
<keyword evidence="3 4" id="KW-0472">Membrane</keyword>
<feature type="transmembrane region" description="Helical" evidence="4">
    <location>
        <begin position="271"/>
        <end position="292"/>
    </location>
</feature>
<dbReference type="InterPro" id="IPR020846">
    <property type="entry name" value="MFS_dom"/>
</dbReference>
<keyword evidence="2 4" id="KW-1133">Transmembrane helix</keyword>
<feature type="transmembrane region" description="Helical" evidence="4">
    <location>
        <begin position="142"/>
        <end position="168"/>
    </location>
</feature>
<dbReference type="PROSITE" id="PS50850">
    <property type="entry name" value="MFS"/>
    <property type="match status" value="1"/>
</dbReference>
<dbReference type="EMBL" id="CP050292">
    <property type="protein sequence ID" value="QND71963.1"/>
    <property type="molecule type" value="Genomic_DNA"/>
</dbReference>
<name>A0A7G6TYY1_9BRAD</name>
<feature type="transmembrane region" description="Helical" evidence="4">
    <location>
        <begin position="174"/>
        <end position="195"/>
    </location>
</feature>
<evidence type="ECO:0000256" key="4">
    <source>
        <dbReference type="SAM" id="Phobius"/>
    </source>
</evidence>
<accession>A0A7G6TYY1</accession>
<feature type="domain" description="Major facilitator superfamily (MFS) profile" evidence="5">
    <location>
        <begin position="17"/>
        <end position="414"/>
    </location>
</feature>
<dbReference type="SUPFAM" id="SSF103473">
    <property type="entry name" value="MFS general substrate transporter"/>
    <property type="match status" value="1"/>
</dbReference>
<protein>
    <submittedName>
        <fullName evidence="6">MFS transporter</fullName>
    </submittedName>
</protein>
<evidence type="ECO:0000313" key="6">
    <source>
        <dbReference type="EMBL" id="QND71963.1"/>
    </source>
</evidence>
<feature type="transmembrane region" description="Helical" evidence="4">
    <location>
        <begin position="388"/>
        <end position="408"/>
    </location>
</feature>
<dbReference type="Gene3D" id="1.20.1250.20">
    <property type="entry name" value="MFS general substrate transporter like domains"/>
    <property type="match status" value="2"/>
</dbReference>
<evidence type="ECO:0000256" key="1">
    <source>
        <dbReference type="ARBA" id="ARBA00022692"/>
    </source>
</evidence>
<dbReference type="RefSeq" id="WP_184518092.1">
    <property type="nucleotide sequence ID" value="NZ_CP050292.1"/>
</dbReference>
<feature type="transmembrane region" description="Helical" evidence="4">
    <location>
        <begin position="85"/>
        <end position="104"/>
    </location>
</feature>
<dbReference type="AlphaFoldDB" id="A0A7G6TYY1"/>
<evidence type="ECO:0000256" key="2">
    <source>
        <dbReference type="ARBA" id="ARBA00022989"/>
    </source>
</evidence>
<evidence type="ECO:0000259" key="5">
    <source>
        <dbReference type="PROSITE" id="PS50850"/>
    </source>
</evidence>
<evidence type="ECO:0000256" key="3">
    <source>
        <dbReference type="ARBA" id="ARBA00023136"/>
    </source>
</evidence>
<proteinExistence type="predicted"/>
<dbReference type="KEGG" id="trb:HB776_12525"/>
<feature type="transmembrane region" description="Helical" evidence="4">
    <location>
        <begin position="21"/>
        <end position="46"/>
    </location>
</feature>
<dbReference type="InterPro" id="IPR011701">
    <property type="entry name" value="MFS"/>
</dbReference>
<dbReference type="PANTHER" id="PTHR11360">
    <property type="entry name" value="MONOCARBOXYLATE TRANSPORTER"/>
    <property type="match status" value="1"/>
</dbReference>
<reference evidence="7" key="1">
    <citation type="journal article" date="2020" name="Mol. Plant Microbe">
        <title>Rhizobial microsymbionts of the narrowly endemic Oxytropis species growing in Kamchatka are characterized by significant genetic diversity and possess a set of genes that are associated with T3SS and T6SS secretion systems and can affect the development of symbiosis.</title>
        <authorList>
            <person name="Safronova V."/>
            <person name="Guro P."/>
            <person name="Sazanova A."/>
            <person name="Kuznetsova I."/>
            <person name="Belimov A."/>
            <person name="Yakubov V."/>
            <person name="Chirak E."/>
            <person name="Afonin A."/>
            <person name="Gogolev Y."/>
            <person name="Andronov E."/>
            <person name="Tikhonovich I."/>
        </authorList>
    </citation>
    <scope>NUCLEOTIDE SEQUENCE [LARGE SCALE GENOMIC DNA]</scope>
    <source>
        <strain evidence="7">581</strain>
    </source>
</reference>
<feature type="transmembrane region" description="Helical" evidence="4">
    <location>
        <begin position="323"/>
        <end position="346"/>
    </location>
</feature>
<feature type="transmembrane region" description="Helical" evidence="4">
    <location>
        <begin position="358"/>
        <end position="382"/>
    </location>
</feature>
<dbReference type="Proteomes" id="UP000515291">
    <property type="component" value="Chromosome"/>
</dbReference>
<sequence length="419" mass="44449">MSIPNLSKSSAPGGWRVVVGAGIGISFGSLPFFATGFAILARAIAAEFGFSQTDVAKAATIFLLSQIIANLLCAAALQRWQSRKVAAASITIFAGSLLALSQIQNSLLQFYVTFAIIGLFGIGTNPIAYAQAIAQWFDRRRGLALGLATGAQSVGLFIFPIFMLVLISRFGWRWALIDLAIFEIVICLPAVILLVRDAPHSPTLQFEPHSAETANSISQERQLTYADILRSVAFWKLVASFAVMGMSIYAIGPNIVYILKDGAGLSLAEIAQVQSISGVAFLIGRVTFGYLLDRTAARIVALLALTLASAHLAIYAYCPTSTMVMIAAVLAGLSSGGESDLMPYVASRYFGARNVSRIYSLFLVAWFVGAAIGPVAFAQLAVASGGSLLPLNLLLASLLLPAAMFLYLGRYPADSASQT</sequence>
<organism evidence="6 7">
    <name type="scientific">Tardiphaga robiniae</name>
    <dbReference type="NCBI Taxonomy" id="943830"/>
    <lineage>
        <taxon>Bacteria</taxon>
        <taxon>Pseudomonadati</taxon>
        <taxon>Pseudomonadota</taxon>
        <taxon>Alphaproteobacteria</taxon>
        <taxon>Hyphomicrobiales</taxon>
        <taxon>Nitrobacteraceae</taxon>
        <taxon>Tardiphaga</taxon>
    </lineage>
</organism>